<keyword evidence="3" id="KW-1185">Reference proteome</keyword>
<protein>
    <submittedName>
        <fullName evidence="2">Uncharacterized protein</fullName>
    </submittedName>
</protein>
<name>A0A485N7P4_LYNPA</name>
<dbReference type="AlphaFoldDB" id="A0A485N7P4"/>
<reference evidence="2 3" key="1">
    <citation type="submission" date="2019-01" db="EMBL/GenBank/DDBJ databases">
        <authorList>
            <person name="Alioto T."/>
            <person name="Alioto T."/>
        </authorList>
    </citation>
    <scope>NUCLEOTIDE SEQUENCE [LARGE SCALE GENOMIC DNA]</scope>
</reference>
<organism evidence="2 3">
    <name type="scientific">Lynx pardinus</name>
    <name type="common">Iberian lynx</name>
    <name type="synonym">Felis pardina</name>
    <dbReference type="NCBI Taxonomy" id="191816"/>
    <lineage>
        <taxon>Eukaryota</taxon>
        <taxon>Metazoa</taxon>
        <taxon>Chordata</taxon>
        <taxon>Craniata</taxon>
        <taxon>Vertebrata</taxon>
        <taxon>Euteleostomi</taxon>
        <taxon>Mammalia</taxon>
        <taxon>Eutheria</taxon>
        <taxon>Laurasiatheria</taxon>
        <taxon>Carnivora</taxon>
        <taxon>Feliformia</taxon>
        <taxon>Felidae</taxon>
        <taxon>Felinae</taxon>
        <taxon>Lynx</taxon>
    </lineage>
</organism>
<dbReference type="Proteomes" id="UP000386466">
    <property type="component" value="Unassembled WGS sequence"/>
</dbReference>
<feature type="region of interest" description="Disordered" evidence="1">
    <location>
        <begin position="1"/>
        <end position="57"/>
    </location>
</feature>
<gene>
    <name evidence="2" type="ORF">LYPA_23C001523</name>
</gene>
<proteinExistence type="predicted"/>
<accession>A0A485N7P4</accession>
<evidence type="ECO:0000313" key="2">
    <source>
        <dbReference type="EMBL" id="VFV29501.1"/>
    </source>
</evidence>
<dbReference type="EMBL" id="CAAGRJ010012861">
    <property type="protein sequence ID" value="VFV29501.1"/>
    <property type="molecule type" value="Genomic_DNA"/>
</dbReference>
<sequence>MGCHTSKSTKVVGASQKPGGQPAGEEPDPEAGTEAAYGKDTSVKDGGPAPKSQDALV</sequence>
<evidence type="ECO:0000313" key="3">
    <source>
        <dbReference type="Proteomes" id="UP000386466"/>
    </source>
</evidence>
<evidence type="ECO:0000256" key="1">
    <source>
        <dbReference type="SAM" id="MobiDB-lite"/>
    </source>
</evidence>